<dbReference type="RefSeq" id="WP_011308090.1">
    <property type="nucleotide sequence ID" value="NZ_CP009526.1"/>
</dbReference>
<dbReference type="GeneID" id="24823051"/>
<name>A0A0E3QLI8_METBA</name>
<protein>
    <submittedName>
        <fullName evidence="1">Uncharacterized protein</fullName>
    </submittedName>
</protein>
<dbReference type="Proteomes" id="UP000033038">
    <property type="component" value="Chromosome"/>
</dbReference>
<dbReference type="KEGG" id="mbw:MSBRW_1571"/>
<sequence length="142" mass="16746">MGEIPRVMHEKIILYNKISDRPLNISKAIELCITRSVKRIDDELLEEASRIEDNTVMVLASDEIYEEIKDDFGDKELNSIDIHKHFREILIRKYSQPNDIIIKMVIYPIDDVKYDESAQQVVFYAKGIRCFSLLPSNHWNKY</sequence>
<dbReference type="PATRIC" id="fig|1434109.4.peg.1972"/>
<evidence type="ECO:0000313" key="1">
    <source>
        <dbReference type="EMBL" id="AKB50824.1"/>
    </source>
</evidence>
<dbReference type="HOGENOM" id="CLU_1811430_0_0_2"/>
<organism evidence="1 2">
    <name type="scientific">Methanosarcina barkeri str. Wiesmoor</name>
    <dbReference type="NCBI Taxonomy" id="1434109"/>
    <lineage>
        <taxon>Archaea</taxon>
        <taxon>Methanobacteriati</taxon>
        <taxon>Methanobacteriota</taxon>
        <taxon>Stenosarchaea group</taxon>
        <taxon>Methanomicrobia</taxon>
        <taxon>Methanosarcinales</taxon>
        <taxon>Methanosarcinaceae</taxon>
        <taxon>Methanosarcina</taxon>
    </lineage>
</organism>
<accession>A0A0E3QLI8</accession>
<proteinExistence type="predicted"/>
<dbReference type="EMBL" id="CP009526">
    <property type="protein sequence ID" value="AKB50824.1"/>
    <property type="molecule type" value="Genomic_DNA"/>
</dbReference>
<evidence type="ECO:0000313" key="2">
    <source>
        <dbReference type="Proteomes" id="UP000033038"/>
    </source>
</evidence>
<gene>
    <name evidence="1" type="ORF">MSBRW_1571</name>
</gene>
<reference evidence="1 2" key="1">
    <citation type="submission" date="2014-07" db="EMBL/GenBank/DDBJ databases">
        <title>Methanogenic archaea and the global carbon cycle.</title>
        <authorList>
            <person name="Henriksen J.R."/>
            <person name="Luke J."/>
            <person name="Reinhart S."/>
            <person name="Benedict M.N."/>
            <person name="Youngblut N.D."/>
            <person name="Metcalf M.E."/>
            <person name="Whitaker R.J."/>
            <person name="Metcalf W.W."/>
        </authorList>
    </citation>
    <scope>NUCLEOTIDE SEQUENCE [LARGE SCALE GENOMIC DNA]</scope>
    <source>
        <strain evidence="1 2">Wiesmoor</strain>
    </source>
</reference>
<dbReference type="AlphaFoldDB" id="A0A0E3QLI8"/>